<organism evidence="1 2">
    <name type="scientific">Schistosoma margrebowiei</name>
    <dbReference type="NCBI Taxonomy" id="48269"/>
    <lineage>
        <taxon>Eukaryota</taxon>
        <taxon>Metazoa</taxon>
        <taxon>Spiralia</taxon>
        <taxon>Lophotrochozoa</taxon>
        <taxon>Platyhelminthes</taxon>
        <taxon>Trematoda</taxon>
        <taxon>Digenea</taxon>
        <taxon>Strigeidida</taxon>
        <taxon>Schistosomatoidea</taxon>
        <taxon>Schistosomatidae</taxon>
        <taxon>Schistosoma</taxon>
    </lineage>
</organism>
<evidence type="ECO:0000313" key="1">
    <source>
        <dbReference type="EMBL" id="VDO93608.1"/>
    </source>
</evidence>
<proteinExistence type="predicted"/>
<reference evidence="1 2" key="1">
    <citation type="submission" date="2018-11" db="EMBL/GenBank/DDBJ databases">
        <authorList>
            <consortium name="Pathogen Informatics"/>
        </authorList>
    </citation>
    <scope>NUCLEOTIDE SEQUENCE [LARGE SCALE GENOMIC DNA]</scope>
    <source>
        <strain evidence="1 2">Zambia</strain>
    </source>
</reference>
<keyword evidence="2" id="KW-1185">Reference proteome</keyword>
<name>A0A3P8CZP5_9TREM</name>
<evidence type="ECO:0000313" key="2">
    <source>
        <dbReference type="Proteomes" id="UP000277204"/>
    </source>
</evidence>
<dbReference type="EMBL" id="UZAI01006071">
    <property type="protein sequence ID" value="VDO93608.1"/>
    <property type="molecule type" value="Genomic_DNA"/>
</dbReference>
<dbReference type="AlphaFoldDB" id="A0A3P8CZP5"/>
<gene>
    <name evidence="1" type="ORF">SMRZ_LOCUS11098</name>
</gene>
<protein>
    <submittedName>
        <fullName evidence="1">Uncharacterized protein</fullName>
    </submittedName>
</protein>
<dbReference type="Proteomes" id="UP000277204">
    <property type="component" value="Unassembled WGS sequence"/>
</dbReference>
<accession>A0A3P8CZP5</accession>
<sequence length="53" mass="5700">MQGIVQEVGFAFTFATILNPTIDTGLSPELSLKLAVLLARTGDNWKVGALFAY</sequence>